<dbReference type="InterPro" id="IPR032675">
    <property type="entry name" value="LRR_dom_sf"/>
</dbReference>
<dbReference type="SUPFAM" id="SSF52058">
    <property type="entry name" value="L domain-like"/>
    <property type="match status" value="1"/>
</dbReference>
<gene>
    <name evidence="2" type="ORF">CEXT_235461</name>
</gene>
<accession>A0AAV4PLL3</accession>
<evidence type="ECO:0000313" key="3">
    <source>
        <dbReference type="Proteomes" id="UP001054945"/>
    </source>
</evidence>
<name>A0AAV4PLL3_CAEEX</name>
<evidence type="ECO:0000313" key="2">
    <source>
        <dbReference type="EMBL" id="GIX96671.1"/>
    </source>
</evidence>
<evidence type="ECO:0000256" key="1">
    <source>
        <dbReference type="SAM" id="SignalP"/>
    </source>
</evidence>
<comment type="caution">
    <text evidence="2">The sequence shown here is derived from an EMBL/GenBank/DDBJ whole genome shotgun (WGS) entry which is preliminary data.</text>
</comment>
<keyword evidence="1" id="KW-0732">Signal</keyword>
<dbReference type="EMBL" id="BPLR01004676">
    <property type="protein sequence ID" value="GIX96671.1"/>
    <property type="molecule type" value="Genomic_DNA"/>
</dbReference>
<dbReference type="AlphaFoldDB" id="A0AAV4PLL3"/>
<reference evidence="2 3" key="1">
    <citation type="submission" date="2021-06" db="EMBL/GenBank/DDBJ databases">
        <title>Caerostris extrusa draft genome.</title>
        <authorList>
            <person name="Kono N."/>
            <person name="Arakawa K."/>
        </authorList>
    </citation>
    <scope>NUCLEOTIDE SEQUENCE [LARGE SCALE GENOMIC DNA]</scope>
</reference>
<keyword evidence="3" id="KW-1185">Reference proteome</keyword>
<sequence>MLLTLPQLVSLGLTDSSWAAHHINTQCRFQTVPRFCLKECFWGFNRNANIEIDHHSASHKLPGAFKKLRHLRVLNINFNLCRGSPTRTAFISLLRNWVFWLQRLTIVSWSTMPVDVVMKYCPNLVRLDLCCVAIVQGGIETDSKNFRQLKRLIVAGVDKESLEYLLRNCVNLKELLLYDAHCLTTLCCPKSSK</sequence>
<protein>
    <submittedName>
        <fullName evidence="2">Uncharacterized protein</fullName>
    </submittedName>
</protein>
<feature type="chain" id="PRO_5043461578" evidence="1">
    <location>
        <begin position="20"/>
        <end position="193"/>
    </location>
</feature>
<dbReference type="Proteomes" id="UP001054945">
    <property type="component" value="Unassembled WGS sequence"/>
</dbReference>
<proteinExistence type="predicted"/>
<dbReference type="Gene3D" id="3.80.10.10">
    <property type="entry name" value="Ribonuclease Inhibitor"/>
    <property type="match status" value="1"/>
</dbReference>
<organism evidence="2 3">
    <name type="scientific">Caerostris extrusa</name>
    <name type="common">Bark spider</name>
    <name type="synonym">Caerostris bankana</name>
    <dbReference type="NCBI Taxonomy" id="172846"/>
    <lineage>
        <taxon>Eukaryota</taxon>
        <taxon>Metazoa</taxon>
        <taxon>Ecdysozoa</taxon>
        <taxon>Arthropoda</taxon>
        <taxon>Chelicerata</taxon>
        <taxon>Arachnida</taxon>
        <taxon>Araneae</taxon>
        <taxon>Araneomorphae</taxon>
        <taxon>Entelegynae</taxon>
        <taxon>Araneoidea</taxon>
        <taxon>Araneidae</taxon>
        <taxon>Caerostris</taxon>
    </lineage>
</organism>
<feature type="signal peptide" evidence="1">
    <location>
        <begin position="1"/>
        <end position="19"/>
    </location>
</feature>